<protein>
    <submittedName>
        <fullName evidence="1">Uncharacterized protein</fullName>
    </submittedName>
</protein>
<proteinExistence type="predicted"/>
<organism evidence="1">
    <name type="scientific">Anguilla anguilla</name>
    <name type="common">European freshwater eel</name>
    <name type="synonym">Muraena anguilla</name>
    <dbReference type="NCBI Taxonomy" id="7936"/>
    <lineage>
        <taxon>Eukaryota</taxon>
        <taxon>Metazoa</taxon>
        <taxon>Chordata</taxon>
        <taxon>Craniata</taxon>
        <taxon>Vertebrata</taxon>
        <taxon>Euteleostomi</taxon>
        <taxon>Actinopterygii</taxon>
        <taxon>Neopterygii</taxon>
        <taxon>Teleostei</taxon>
        <taxon>Anguilliformes</taxon>
        <taxon>Anguillidae</taxon>
        <taxon>Anguilla</taxon>
    </lineage>
</organism>
<sequence>MPWLFLSPRNGSTLLLKLYYHRQKVKFRTKSLPLNHQTVLI</sequence>
<reference evidence="1" key="1">
    <citation type="submission" date="2014-11" db="EMBL/GenBank/DDBJ databases">
        <authorList>
            <person name="Amaro Gonzalez C."/>
        </authorList>
    </citation>
    <scope>NUCLEOTIDE SEQUENCE</scope>
</reference>
<evidence type="ECO:0000313" key="1">
    <source>
        <dbReference type="EMBL" id="JAH21162.1"/>
    </source>
</evidence>
<reference evidence="1" key="2">
    <citation type="journal article" date="2015" name="Fish Shellfish Immunol.">
        <title>Early steps in the European eel (Anguilla anguilla)-Vibrio vulnificus interaction in the gills: Role of the RtxA13 toxin.</title>
        <authorList>
            <person name="Callol A."/>
            <person name="Pajuelo D."/>
            <person name="Ebbesson L."/>
            <person name="Teles M."/>
            <person name="MacKenzie S."/>
            <person name="Amaro C."/>
        </authorList>
    </citation>
    <scope>NUCLEOTIDE SEQUENCE</scope>
</reference>
<dbReference type="AlphaFoldDB" id="A0A0E9QXF4"/>
<name>A0A0E9QXF4_ANGAN</name>
<dbReference type="EMBL" id="GBXM01087415">
    <property type="protein sequence ID" value="JAH21162.1"/>
    <property type="molecule type" value="Transcribed_RNA"/>
</dbReference>
<accession>A0A0E9QXF4</accession>